<accession>A0A0A0KND7</accession>
<evidence type="ECO:0000313" key="10">
    <source>
        <dbReference type="Proteomes" id="UP000029981"/>
    </source>
</evidence>
<dbReference type="InterPro" id="IPR009038">
    <property type="entry name" value="GOLD_dom"/>
</dbReference>
<reference evidence="9 10" key="2">
    <citation type="journal article" date="2009" name="PLoS ONE">
        <title>An integrated genetic and cytogenetic map of the cucumber genome.</title>
        <authorList>
            <person name="Ren Y."/>
            <person name="Zhang Z."/>
            <person name="Liu J."/>
            <person name="Staub J.E."/>
            <person name="Han Y."/>
            <person name="Cheng Z."/>
            <person name="Li X."/>
            <person name="Lu J."/>
            <person name="Miao H."/>
            <person name="Kang H."/>
            <person name="Xie B."/>
            <person name="Gu X."/>
            <person name="Wang X."/>
            <person name="Du Y."/>
            <person name="Jin W."/>
            <person name="Huang S."/>
        </authorList>
    </citation>
    <scope>NUCLEOTIDE SEQUENCE [LARGE SCALE GENOMIC DNA]</scope>
    <source>
        <strain evidence="10">cv. 9930</strain>
    </source>
</reference>
<dbReference type="STRING" id="3659.A0A0A0KND7"/>
<evidence type="ECO:0000256" key="1">
    <source>
        <dbReference type="ARBA" id="ARBA00004479"/>
    </source>
</evidence>
<evidence type="ECO:0000256" key="6">
    <source>
        <dbReference type="ARBA" id="ARBA00023136"/>
    </source>
</evidence>
<proteinExistence type="inferred from homology"/>
<keyword evidence="3 7" id="KW-0812">Transmembrane</keyword>
<dbReference type="InterPro" id="IPR015720">
    <property type="entry name" value="Emp24-like"/>
</dbReference>
<evidence type="ECO:0000259" key="8">
    <source>
        <dbReference type="Pfam" id="PF01105"/>
    </source>
</evidence>
<dbReference type="AlphaFoldDB" id="A0A0A0KND7"/>
<keyword evidence="5 7" id="KW-1133">Transmembrane helix</keyword>
<evidence type="ECO:0000256" key="4">
    <source>
        <dbReference type="ARBA" id="ARBA00022729"/>
    </source>
</evidence>
<reference evidence="9 10" key="4">
    <citation type="journal article" date="2011" name="BMC Genomics">
        <title>RNA-Seq improves annotation of protein-coding genes in the cucumber genome.</title>
        <authorList>
            <person name="Li Z."/>
            <person name="Zhang Z."/>
            <person name="Yan P."/>
            <person name="Huang S."/>
            <person name="Fei Z."/>
            <person name="Lin K."/>
        </authorList>
    </citation>
    <scope>NUCLEOTIDE SEQUENCE [LARGE SCALE GENOMIC DNA]</scope>
    <source>
        <strain evidence="10">cv. 9930</strain>
    </source>
</reference>
<gene>
    <name evidence="9" type="ORF">Csa_5G468430</name>
</gene>
<dbReference type="GO" id="GO:0016020">
    <property type="term" value="C:membrane"/>
    <property type="evidence" value="ECO:0007669"/>
    <property type="project" value="UniProtKB-SubCell"/>
</dbReference>
<keyword evidence="6 7" id="KW-0472">Membrane</keyword>
<comment type="subcellular location">
    <subcellularLocation>
        <location evidence="1">Membrane</location>
        <topology evidence="1">Single-pass type I membrane protein</topology>
    </subcellularLocation>
</comment>
<evidence type="ECO:0000256" key="3">
    <source>
        <dbReference type="ARBA" id="ARBA00022692"/>
    </source>
</evidence>
<organism evidence="9 10">
    <name type="scientific">Cucumis sativus</name>
    <name type="common">Cucumber</name>
    <dbReference type="NCBI Taxonomy" id="3659"/>
    <lineage>
        <taxon>Eukaryota</taxon>
        <taxon>Viridiplantae</taxon>
        <taxon>Streptophyta</taxon>
        <taxon>Embryophyta</taxon>
        <taxon>Tracheophyta</taxon>
        <taxon>Spermatophyta</taxon>
        <taxon>Magnoliopsida</taxon>
        <taxon>eudicotyledons</taxon>
        <taxon>Gunneridae</taxon>
        <taxon>Pentapetalae</taxon>
        <taxon>rosids</taxon>
        <taxon>fabids</taxon>
        <taxon>Cucurbitales</taxon>
        <taxon>Cucurbitaceae</taxon>
        <taxon>Benincaseae</taxon>
        <taxon>Cucumis</taxon>
    </lineage>
</organism>
<keyword evidence="4" id="KW-0732">Signal</keyword>
<feature type="transmembrane region" description="Helical" evidence="7">
    <location>
        <begin position="51"/>
        <end position="71"/>
    </location>
</feature>
<dbReference type="Gramene" id="KGN51150">
    <property type="protein sequence ID" value="KGN51150"/>
    <property type="gene ID" value="Csa_5G468430"/>
</dbReference>
<reference evidence="9 10" key="1">
    <citation type="journal article" date="2009" name="Nat. Genet.">
        <title>The genome of the cucumber, Cucumis sativus L.</title>
        <authorList>
            <person name="Huang S."/>
            <person name="Li R."/>
            <person name="Zhang Z."/>
            <person name="Li L."/>
            <person name="Gu X."/>
            <person name="Fan W."/>
            <person name="Lucas W.J."/>
            <person name="Wang X."/>
            <person name="Xie B."/>
            <person name="Ni P."/>
            <person name="Ren Y."/>
            <person name="Zhu H."/>
            <person name="Li J."/>
            <person name="Lin K."/>
            <person name="Jin W."/>
            <person name="Fei Z."/>
            <person name="Li G."/>
            <person name="Staub J."/>
            <person name="Kilian A."/>
            <person name="van der Vossen E.A."/>
            <person name="Wu Y."/>
            <person name="Guo J."/>
            <person name="He J."/>
            <person name="Jia Z."/>
            <person name="Ren Y."/>
            <person name="Tian G."/>
            <person name="Lu Y."/>
            <person name="Ruan J."/>
            <person name="Qian W."/>
            <person name="Wang M."/>
            <person name="Huang Q."/>
            <person name="Li B."/>
            <person name="Xuan Z."/>
            <person name="Cao J."/>
            <person name="Asan"/>
            <person name="Wu Z."/>
            <person name="Zhang J."/>
            <person name="Cai Q."/>
            <person name="Bai Y."/>
            <person name="Zhao B."/>
            <person name="Han Y."/>
            <person name="Li Y."/>
            <person name="Li X."/>
            <person name="Wang S."/>
            <person name="Shi Q."/>
            <person name="Liu S."/>
            <person name="Cho W.K."/>
            <person name="Kim J.Y."/>
            <person name="Xu Y."/>
            <person name="Heller-Uszynska K."/>
            <person name="Miao H."/>
            <person name="Cheng Z."/>
            <person name="Zhang S."/>
            <person name="Wu J."/>
            <person name="Yang Y."/>
            <person name="Kang H."/>
            <person name="Li M."/>
            <person name="Liang H."/>
            <person name="Ren X."/>
            <person name="Shi Z."/>
            <person name="Wen M."/>
            <person name="Jian M."/>
            <person name="Yang H."/>
            <person name="Zhang G."/>
            <person name="Yang Z."/>
            <person name="Chen R."/>
            <person name="Liu S."/>
            <person name="Li J."/>
            <person name="Ma L."/>
            <person name="Liu H."/>
            <person name="Zhou Y."/>
            <person name="Zhao J."/>
            <person name="Fang X."/>
            <person name="Li G."/>
            <person name="Fang L."/>
            <person name="Li Y."/>
            <person name="Liu D."/>
            <person name="Zheng H."/>
            <person name="Zhang Y."/>
            <person name="Qin N."/>
            <person name="Li Z."/>
            <person name="Yang G."/>
            <person name="Yang S."/>
            <person name="Bolund L."/>
            <person name="Kristiansen K."/>
            <person name="Zheng H."/>
            <person name="Li S."/>
            <person name="Zhang X."/>
            <person name="Yang H."/>
            <person name="Wang J."/>
            <person name="Sun R."/>
            <person name="Zhang B."/>
            <person name="Jiang S."/>
            <person name="Wang J."/>
            <person name="Du Y."/>
            <person name="Li S."/>
        </authorList>
    </citation>
    <scope>NUCLEOTIDE SEQUENCE [LARGE SCALE GENOMIC DNA]</scope>
    <source>
        <strain evidence="10">cv. 9930</strain>
    </source>
</reference>
<keyword evidence="10" id="KW-1185">Reference proteome</keyword>
<evidence type="ECO:0000256" key="5">
    <source>
        <dbReference type="ARBA" id="ARBA00022989"/>
    </source>
</evidence>
<reference evidence="9 10" key="3">
    <citation type="journal article" date="2010" name="BMC Genomics">
        <title>Transcriptome sequencing and comparative analysis of cucumber flowers with different sex types.</title>
        <authorList>
            <person name="Guo S."/>
            <person name="Zheng Y."/>
            <person name="Joung J.G."/>
            <person name="Liu S."/>
            <person name="Zhang Z."/>
            <person name="Crasta O.R."/>
            <person name="Sobral B.W."/>
            <person name="Xu Y."/>
            <person name="Huang S."/>
            <person name="Fei Z."/>
        </authorList>
    </citation>
    <scope>NUCLEOTIDE SEQUENCE [LARGE SCALE GENOMIC DNA]</scope>
    <source>
        <strain evidence="10">cv. 9930</strain>
    </source>
</reference>
<dbReference type="PANTHER" id="PTHR22811">
    <property type="entry name" value="TRANSMEMBRANE EMP24 DOMAIN-CONTAINING PROTEIN"/>
    <property type="match status" value="1"/>
</dbReference>
<evidence type="ECO:0000313" key="9">
    <source>
        <dbReference type="EMBL" id="KGN51150.1"/>
    </source>
</evidence>
<evidence type="ECO:0000256" key="2">
    <source>
        <dbReference type="ARBA" id="ARBA00007104"/>
    </source>
</evidence>
<comment type="similarity">
    <text evidence="2">Belongs to the EMP24/GP25L family.</text>
</comment>
<dbReference type="Pfam" id="PF01105">
    <property type="entry name" value="EMP24_GP25L"/>
    <property type="match status" value="1"/>
</dbReference>
<protein>
    <recommendedName>
        <fullName evidence="8">GOLD domain-containing protein</fullName>
    </recommendedName>
</protein>
<dbReference type="EMBL" id="CM002926">
    <property type="protein sequence ID" value="KGN51150.1"/>
    <property type="molecule type" value="Genomic_DNA"/>
</dbReference>
<dbReference type="OMA" id="FELCFES"/>
<evidence type="ECO:0000256" key="7">
    <source>
        <dbReference type="SAM" id="Phobius"/>
    </source>
</evidence>
<dbReference type="Proteomes" id="UP000029981">
    <property type="component" value="Chromosome 5"/>
</dbReference>
<feature type="domain" description="GOLD" evidence="8">
    <location>
        <begin position="10"/>
        <end position="78"/>
    </location>
</feature>
<name>A0A0A0KND7_CUCSA</name>
<sequence>MPLMIHIQCQVMELELQKLFETANSIQEEMYYLREREEEMQDLNKSTNTKMAWLSLLSLFVCLSVAGLQIWHLKTFFEKKKLI</sequence>